<accession>A0ABP6YGX9</accession>
<dbReference type="CDD" id="cd04301">
    <property type="entry name" value="NAT_SF"/>
    <property type="match status" value="1"/>
</dbReference>
<gene>
    <name evidence="2" type="ORF">GCM10022395_33130</name>
</gene>
<comment type="caution">
    <text evidence="2">The sequence shown here is derived from an EMBL/GenBank/DDBJ whole genome shotgun (WGS) entry which is preliminary data.</text>
</comment>
<organism evidence="2 3">
    <name type="scientific">Snuella lapsa</name>
    <dbReference type="NCBI Taxonomy" id="870481"/>
    <lineage>
        <taxon>Bacteria</taxon>
        <taxon>Pseudomonadati</taxon>
        <taxon>Bacteroidota</taxon>
        <taxon>Flavobacteriia</taxon>
        <taxon>Flavobacteriales</taxon>
        <taxon>Flavobacteriaceae</taxon>
        <taxon>Snuella</taxon>
    </lineage>
</organism>
<reference evidence="3" key="1">
    <citation type="journal article" date="2019" name="Int. J. Syst. Evol. Microbiol.">
        <title>The Global Catalogue of Microorganisms (GCM) 10K type strain sequencing project: providing services to taxonomists for standard genome sequencing and annotation.</title>
        <authorList>
            <consortium name="The Broad Institute Genomics Platform"/>
            <consortium name="The Broad Institute Genome Sequencing Center for Infectious Disease"/>
            <person name="Wu L."/>
            <person name="Ma J."/>
        </authorList>
    </citation>
    <scope>NUCLEOTIDE SEQUENCE [LARGE SCALE GENOMIC DNA]</scope>
    <source>
        <strain evidence="3">JCM 17111</strain>
    </source>
</reference>
<dbReference type="Proteomes" id="UP001500954">
    <property type="component" value="Unassembled WGS sequence"/>
</dbReference>
<evidence type="ECO:0000313" key="2">
    <source>
        <dbReference type="EMBL" id="GAA3582160.1"/>
    </source>
</evidence>
<dbReference type="Gene3D" id="3.40.630.30">
    <property type="match status" value="1"/>
</dbReference>
<dbReference type="InterPro" id="IPR016181">
    <property type="entry name" value="Acyl_CoA_acyltransferase"/>
</dbReference>
<dbReference type="Pfam" id="PF13508">
    <property type="entry name" value="Acetyltransf_7"/>
    <property type="match status" value="1"/>
</dbReference>
<proteinExistence type="predicted"/>
<name>A0ABP6YGX9_9FLAO</name>
<sequence length="179" mass="19898">MQHSLYKGGLDKEIIELFKQTFTDSEGENKGVVIGALVKRFLENTPKKDIRVFLTVEDNLVVGGVIFSRLTFEESMINTWLLSPAAVATSMQGTGLGQGLINYSQDFLKNEGVQQVVTYGDINFYSKVGYKPITEEVIPSPLKLTYPEGWIAQSLAGEDLKPIKGKVYCVEAINTIDLW</sequence>
<dbReference type="PROSITE" id="PS51186">
    <property type="entry name" value="GNAT"/>
    <property type="match status" value="1"/>
</dbReference>
<feature type="domain" description="N-acetyltransferase" evidence="1">
    <location>
        <begin position="1"/>
        <end position="147"/>
    </location>
</feature>
<evidence type="ECO:0000313" key="3">
    <source>
        <dbReference type="Proteomes" id="UP001500954"/>
    </source>
</evidence>
<keyword evidence="3" id="KW-1185">Reference proteome</keyword>
<dbReference type="RefSeq" id="WP_345007539.1">
    <property type="nucleotide sequence ID" value="NZ_BAABCY010000092.1"/>
</dbReference>
<dbReference type="SUPFAM" id="SSF55729">
    <property type="entry name" value="Acyl-CoA N-acyltransferases (Nat)"/>
    <property type="match status" value="1"/>
</dbReference>
<evidence type="ECO:0000259" key="1">
    <source>
        <dbReference type="PROSITE" id="PS51186"/>
    </source>
</evidence>
<dbReference type="EMBL" id="BAABCY010000092">
    <property type="protein sequence ID" value="GAA3582160.1"/>
    <property type="molecule type" value="Genomic_DNA"/>
</dbReference>
<protein>
    <submittedName>
        <fullName evidence="2">N-acetyltransferase</fullName>
    </submittedName>
</protein>
<dbReference type="InterPro" id="IPR000182">
    <property type="entry name" value="GNAT_dom"/>
</dbReference>